<gene>
    <name evidence="2" type="ORF">LADA_0G07800G</name>
</gene>
<proteinExistence type="predicted"/>
<organism evidence="2 3">
    <name type="scientific">Lachancea dasiensis</name>
    <dbReference type="NCBI Taxonomy" id="1072105"/>
    <lineage>
        <taxon>Eukaryota</taxon>
        <taxon>Fungi</taxon>
        <taxon>Dikarya</taxon>
        <taxon>Ascomycota</taxon>
        <taxon>Saccharomycotina</taxon>
        <taxon>Saccharomycetes</taxon>
        <taxon>Saccharomycetales</taxon>
        <taxon>Saccharomycetaceae</taxon>
        <taxon>Lachancea</taxon>
    </lineage>
</organism>
<protein>
    <submittedName>
        <fullName evidence="2">LADA_0G07800g1_1</fullName>
    </submittedName>
</protein>
<feature type="compositionally biased region" description="Basic and acidic residues" evidence="1">
    <location>
        <begin position="258"/>
        <end position="268"/>
    </location>
</feature>
<reference evidence="3" key="1">
    <citation type="submission" date="2016-03" db="EMBL/GenBank/DDBJ databases">
        <authorList>
            <person name="Devillers H."/>
        </authorList>
    </citation>
    <scope>NUCLEOTIDE SEQUENCE [LARGE SCALE GENOMIC DNA]</scope>
</reference>
<dbReference type="AlphaFoldDB" id="A0A1G4JTR8"/>
<dbReference type="OrthoDB" id="4036613at2759"/>
<dbReference type="EMBL" id="LT598457">
    <property type="protein sequence ID" value="SCU94310.1"/>
    <property type="molecule type" value="Genomic_DNA"/>
</dbReference>
<name>A0A1G4JTR8_9SACH</name>
<evidence type="ECO:0000256" key="1">
    <source>
        <dbReference type="SAM" id="MobiDB-lite"/>
    </source>
</evidence>
<accession>A0A1G4JTR8</accession>
<feature type="region of interest" description="Disordered" evidence="1">
    <location>
        <begin position="194"/>
        <end position="369"/>
    </location>
</feature>
<sequence length="369" mass="41255">MDETTDVWTKELNSYSYQHEQELHERLKVLTATGEKPKLSDELEGLIDRVLPRNETEELQEETTPRTLYGLLDVAPHGRKRMNQLLAGPHGSGDVFQHYENSAIHRTLAKTVDEWIVRQEDVAGGQRPGSRDVSQGEFSSAIFSWSSANRDKKATSSSQGSGRIGDIHRQYSLNQQLRSKAYEGIADLLARRRDQERQREIDSIASVTKTRMTPGGFKVDPLQKFEARALPKERKKKGPKQGKQTQSQKRSSLLWFWKRNDPETHTSEKPASAGRDVNPQDSQPPTNEAPALQCSQSADNGVTGAALQPSDDGEDDDDSVFGDFKSTSQRPVDMSSDDQVSLHKVPDFEPVGMGSFVPLQPKKKDLNST</sequence>
<evidence type="ECO:0000313" key="2">
    <source>
        <dbReference type="EMBL" id="SCU94310.1"/>
    </source>
</evidence>
<feature type="compositionally biased region" description="Acidic residues" evidence="1">
    <location>
        <begin position="311"/>
        <end position="320"/>
    </location>
</feature>
<dbReference type="Proteomes" id="UP000190274">
    <property type="component" value="Chromosome G"/>
</dbReference>
<feature type="compositionally biased region" description="Basic and acidic residues" evidence="1">
    <location>
        <begin position="221"/>
        <end position="232"/>
    </location>
</feature>
<evidence type="ECO:0000313" key="3">
    <source>
        <dbReference type="Proteomes" id="UP000190274"/>
    </source>
</evidence>
<keyword evidence="3" id="KW-1185">Reference proteome</keyword>